<dbReference type="Gene3D" id="3.30.70.100">
    <property type="match status" value="1"/>
</dbReference>
<organism evidence="2 3">
    <name type="scientific">Compostibacter hankyongensis</name>
    <dbReference type="NCBI Taxonomy" id="1007089"/>
    <lineage>
        <taxon>Bacteria</taxon>
        <taxon>Pseudomonadati</taxon>
        <taxon>Bacteroidota</taxon>
        <taxon>Chitinophagia</taxon>
        <taxon>Chitinophagales</taxon>
        <taxon>Chitinophagaceae</taxon>
        <taxon>Compostibacter</taxon>
    </lineage>
</organism>
<dbReference type="Pfam" id="PF00403">
    <property type="entry name" value="HMA"/>
    <property type="match status" value="1"/>
</dbReference>
<keyword evidence="3" id="KW-1185">Reference proteome</keyword>
<proteinExistence type="predicted"/>
<dbReference type="CDD" id="cd00371">
    <property type="entry name" value="HMA"/>
    <property type="match status" value="1"/>
</dbReference>
<dbReference type="RefSeq" id="WP_344979959.1">
    <property type="nucleotide sequence ID" value="NZ_BAABFN010000006.1"/>
</dbReference>
<name>A0ABP8G0I2_9BACT</name>
<dbReference type="SUPFAM" id="SSF55008">
    <property type="entry name" value="HMA, heavy metal-associated domain"/>
    <property type="match status" value="1"/>
</dbReference>
<feature type="domain" description="HMA" evidence="1">
    <location>
        <begin position="7"/>
        <end position="59"/>
    </location>
</feature>
<evidence type="ECO:0000313" key="2">
    <source>
        <dbReference type="EMBL" id="GAA4314794.1"/>
    </source>
</evidence>
<dbReference type="InterPro" id="IPR006121">
    <property type="entry name" value="HMA_dom"/>
</dbReference>
<reference evidence="3" key="1">
    <citation type="journal article" date="2019" name="Int. J. Syst. Evol. Microbiol.">
        <title>The Global Catalogue of Microorganisms (GCM) 10K type strain sequencing project: providing services to taxonomists for standard genome sequencing and annotation.</title>
        <authorList>
            <consortium name="The Broad Institute Genomics Platform"/>
            <consortium name="The Broad Institute Genome Sequencing Center for Infectious Disease"/>
            <person name="Wu L."/>
            <person name="Ma J."/>
        </authorList>
    </citation>
    <scope>NUCLEOTIDE SEQUENCE [LARGE SCALE GENOMIC DNA]</scope>
    <source>
        <strain evidence="3">JCM 17664</strain>
    </source>
</reference>
<sequence length="100" mass="10785">MLTRMYEVKGMSCSYCVATVKQRLQAVPGVIGVVVQLDSPQVILSAEAPPEPAVLQEQLGEDYTISLLPVTPAAASSRQEPQSGALRRLGGLFHKKDCCR</sequence>
<comment type="caution">
    <text evidence="2">The sequence shown here is derived from an EMBL/GenBank/DDBJ whole genome shotgun (WGS) entry which is preliminary data.</text>
</comment>
<evidence type="ECO:0000259" key="1">
    <source>
        <dbReference type="Pfam" id="PF00403"/>
    </source>
</evidence>
<dbReference type="InterPro" id="IPR036163">
    <property type="entry name" value="HMA_dom_sf"/>
</dbReference>
<accession>A0ABP8G0I2</accession>
<dbReference type="EMBL" id="BAABFN010000006">
    <property type="protein sequence ID" value="GAA4314794.1"/>
    <property type="molecule type" value="Genomic_DNA"/>
</dbReference>
<evidence type="ECO:0000313" key="3">
    <source>
        <dbReference type="Proteomes" id="UP001501207"/>
    </source>
</evidence>
<dbReference type="Proteomes" id="UP001501207">
    <property type="component" value="Unassembled WGS sequence"/>
</dbReference>
<gene>
    <name evidence="2" type="ORF">GCM10023143_25790</name>
</gene>
<protein>
    <recommendedName>
        <fullName evidence="1">HMA domain-containing protein</fullName>
    </recommendedName>
</protein>